<dbReference type="InterPro" id="IPR043129">
    <property type="entry name" value="ATPase_NBD"/>
</dbReference>
<comment type="caution">
    <text evidence="2">The sequence shown here is derived from an EMBL/GenBank/DDBJ whole genome shotgun (WGS) entry which is preliminary data.</text>
</comment>
<dbReference type="RefSeq" id="WP_377430910.1">
    <property type="nucleotide sequence ID" value="NZ_JBHSPR010000054.1"/>
</dbReference>
<evidence type="ECO:0000259" key="1">
    <source>
        <dbReference type="Pfam" id="PF01869"/>
    </source>
</evidence>
<name>A0ABW1KLY3_9ACTN</name>
<accession>A0ABW1KLY3</accession>
<keyword evidence="2" id="KW-0808">Transferase</keyword>
<evidence type="ECO:0000313" key="3">
    <source>
        <dbReference type="Proteomes" id="UP001596203"/>
    </source>
</evidence>
<keyword evidence="2" id="KW-0418">Kinase</keyword>
<protein>
    <submittedName>
        <fullName evidence="2">N-acetylglucosamine kinase</fullName>
    </submittedName>
</protein>
<dbReference type="InterPro" id="IPR002731">
    <property type="entry name" value="ATPase_BadF"/>
</dbReference>
<dbReference type="EMBL" id="JBHSPR010000054">
    <property type="protein sequence ID" value="MFC6021967.1"/>
    <property type="molecule type" value="Genomic_DNA"/>
</dbReference>
<dbReference type="PANTHER" id="PTHR43190">
    <property type="entry name" value="N-ACETYL-D-GLUCOSAMINE KINASE"/>
    <property type="match status" value="1"/>
</dbReference>
<sequence length="302" mass="29735">MTAPLVLGADCGGTTTRVVLSTLDGRIVGQGRALAGNPVATDPAEAAAALAAAGRAALGGTDPARVVGAVVGLAGVARLADPQVAAVYAEQWTGLGLTCPMRPVGDAVVAFAAGTTAASGTVLIAGTGAVAAEVRDGTVGRIADGLGWLLGDEGSGFWIGLAAAKLTARALYRAPPAGALAGALCERLDTTDPDAFVTGIYQLGRDHVAALAPLVTRAARDGDPAAAGLLDTAADRLTDTLLSLPPGPGPVVLAGGVLLGVPEIRDAVQERLRRRLGRSGTLAGDGAAGAARIAARHVTAQM</sequence>
<dbReference type="Gene3D" id="3.30.420.40">
    <property type="match status" value="2"/>
</dbReference>
<dbReference type="InterPro" id="IPR052519">
    <property type="entry name" value="Euk-type_GlcNAc_Kinase"/>
</dbReference>
<dbReference type="SUPFAM" id="SSF53067">
    <property type="entry name" value="Actin-like ATPase domain"/>
    <property type="match status" value="2"/>
</dbReference>
<reference evidence="3" key="1">
    <citation type="journal article" date="2019" name="Int. J. Syst. Evol. Microbiol.">
        <title>The Global Catalogue of Microorganisms (GCM) 10K type strain sequencing project: providing services to taxonomists for standard genome sequencing and annotation.</title>
        <authorList>
            <consortium name="The Broad Institute Genomics Platform"/>
            <consortium name="The Broad Institute Genome Sequencing Center for Infectious Disease"/>
            <person name="Wu L."/>
            <person name="Ma J."/>
        </authorList>
    </citation>
    <scope>NUCLEOTIDE SEQUENCE [LARGE SCALE GENOMIC DNA]</scope>
    <source>
        <strain evidence="3">ZS-35-S2</strain>
    </source>
</reference>
<feature type="domain" description="ATPase BadF/BadG/BcrA/BcrD type" evidence="1">
    <location>
        <begin position="7"/>
        <end position="293"/>
    </location>
</feature>
<keyword evidence="3" id="KW-1185">Reference proteome</keyword>
<proteinExistence type="predicted"/>
<organism evidence="2 3">
    <name type="scientific">Plantactinospora solaniradicis</name>
    <dbReference type="NCBI Taxonomy" id="1723736"/>
    <lineage>
        <taxon>Bacteria</taxon>
        <taxon>Bacillati</taxon>
        <taxon>Actinomycetota</taxon>
        <taxon>Actinomycetes</taxon>
        <taxon>Micromonosporales</taxon>
        <taxon>Micromonosporaceae</taxon>
        <taxon>Plantactinospora</taxon>
    </lineage>
</organism>
<gene>
    <name evidence="2" type="ORF">ACFP2T_38120</name>
</gene>
<dbReference type="Pfam" id="PF01869">
    <property type="entry name" value="BcrAD_BadFG"/>
    <property type="match status" value="1"/>
</dbReference>
<dbReference type="Proteomes" id="UP001596203">
    <property type="component" value="Unassembled WGS sequence"/>
</dbReference>
<dbReference type="PANTHER" id="PTHR43190:SF3">
    <property type="entry name" value="N-ACETYL-D-GLUCOSAMINE KINASE"/>
    <property type="match status" value="1"/>
</dbReference>
<evidence type="ECO:0000313" key="2">
    <source>
        <dbReference type="EMBL" id="MFC6021967.1"/>
    </source>
</evidence>
<dbReference type="GO" id="GO:0016301">
    <property type="term" value="F:kinase activity"/>
    <property type="evidence" value="ECO:0007669"/>
    <property type="project" value="UniProtKB-KW"/>
</dbReference>